<dbReference type="AlphaFoldDB" id="A0A915EFV3"/>
<evidence type="ECO:0000313" key="5">
    <source>
        <dbReference type="Proteomes" id="UP000887574"/>
    </source>
</evidence>
<evidence type="ECO:0000256" key="3">
    <source>
        <dbReference type="SAM" id="Phobius"/>
    </source>
</evidence>
<feature type="transmembrane region" description="Helical" evidence="3">
    <location>
        <begin position="379"/>
        <end position="402"/>
    </location>
</feature>
<accession>A0A915EFV3</accession>
<protein>
    <submittedName>
        <fullName evidence="6">Acid phosphatase</fullName>
    </submittedName>
</protein>
<reference evidence="6" key="1">
    <citation type="submission" date="2022-11" db="UniProtKB">
        <authorList>
            <consortium name="WormBaseParasite"/>
        </authorList>
    </citation>
    <scope>IDENTIFICATION</scope>
</reference>
<feature type="signal peptide" evidence="4">
    <location>
        <begin position="1"/>
        <end position="28"/>
    </location>
</feature>
<dbReference type="InterPro" id="IPR033379">
    <property type="entry name" value="Acid_Pase_AS"/>
</dbReference>
<dbReference type="WBParaSite" id="jg5906.1">
    <property type="protein sequence ID" value="jg5906.1"/>
    <property type="gene ID" value="jg5906"/>
</dbReference>
<dbReference type="GO" id="GO:0003993">
    <property type="term" value="F:acid phosphatase activity"/>
    <property type="evidence" value="ECO:0007669"/>
    <property type="project" value="UniProtKB-EC"/>
</dbReference>
<comment type="similarity">
    <text evidence="2">Belongs to the histidine acid phosphatase family.</text>
</comment>
<evidence type="ECO:0000256" key="2">
    <source>
        <dbReference type="ARBA" id="ARBA00005375"/>
    </source>
</evidence>
<evidence type="ECO:0000256" key="1">
    <source>
        <dbReference type="ARBA" id="ARBA00000032"/>
    </source>
</evidence>
<dbReference type="PROSITE" id="PS00616">
    <property type="entry name" value="HIS_ACID_PHOSPHAT_1"/>
    <property type="match status" value="1"/>
</dbReference>
<sequence>MPIRCNAATSSELIPLFLIYVLLWSANAQRLADIRADIQSLKFVHAIWRHGDRTPSVLIPTDVENNISSWKQGLGELTKLGLSQQYRLGLFLRQRYDGWLSKEYSPFEIYLRSSDYNRTLMSAQANMAGLFTPTRSEVFVKDLNWRPIPVHTMPKGTDKILFDSVFCPAATAEEHNIYSGDEVASIEKENEAVLRDLWMVFDPLNSEFCHSDEHSLPKWVNSSIKDEIWRLYDLSSFFLYESNLLTRLRGGPIFTDILNRMKSVARQQQDRREKFYAYSAHDTTVAGVLAGFGVHPVSFPPYSSMVLVELHQSENGKNFVKLFYKNVTDSNNIWEYDIADCESPCSLEDLEQARLPVIPLNWEEECGLYEWYHFSARTYIFVIGVLAVLCIALFIEILLLNLRSRRELDDSMRRREEGVSQKFLLETEEEDEDDVYP</sequence>
<comment type="catalytic activity">
    <reaction evidence="1">
        <text>a phosphate monoester + H2O = an alcohol + phosphate</text>
        <dbReference type="Rhea" id="RHEA:15017"/>
        <dbReference type="ChEBI" id="CHEBI:15377"/>
        <dbReference type="ChEBI" id="CHEBI:30879"/>
        <dbReference type="ChEBI" id="CHEBI:43474"/>
        <dbReference type="ChEBI" id="CHEBI:67140"/>
        <dbReference type="EC" id="3.1.3.2"/>
    </reaction>
</comment>
<dbReference type="CDD" id="cd07061">
    <property type="entry name" value="HP_HAP_like"/>
    <property type="match status" value="1"/>
</dbReference>
<feature type="chain" id="PRO_5036743793" evidence="4">
    <location>
        <begin position="29"/>
        <end position="437"/>
    </location>
</feature>
<dbReference type="PANTHER" id="PTHR11567">
    <property type="entry name" value="ACID PHOSPHATASE-RELATED"/>
    <property type="match status" value="1"/>
</dbReference>
<keyword evidence="3" id="KW-0812">Transmembrane</keyword>
<dbReference type="Proteomes" id="UP000887574">
    <property type="component" value="Unplaced"/>
</dbReference>
<dbReference type="InterPro" id="IPR029033">
    <property type="entry name" value="His_PPase_superfam"/>
</dbReference>
<evidence type="ECO:0000313" key="6">
    <source>
        <dbReference type="WBParaSite" id="jg5906.1"/>
    </source>
</evidence>
<proteinExistence type="inferred from homology"/>
<keyword evidence="3" id="KW-0472">Membrane</keyword>
<dbReference type="InterPro" id="IPR050645">
    <property type="entry name" value="Histidine_acid_phosphatase"/>
</dbReference>
<keyword evidence="5" id="KW-1185">Reference proteome</keyword>
<keyword evidence="4" id="KW-0732">Signal</keyword>
<evidence type="ECO:0000256" key="4">
    <source>
        <dbReference type="SAM" id="SignalP"/>
    </source>
</evidence>
<keyword evidence="3" id="KW-1133">Transmembrane helix</keyword>
<name>A0A915EFV3_9BILA</name>
<dbReference type="PANTHER" id="PTHR11567:SF210">
    <property type="entry name" value="ACID PHOSPHATASE 5-RELATED"/>
    <property type="match status" value="1"/>
</dbReference>
<dbReference type="SUPFAM" id="SSF53254">
    <property type="entry name" value="Phosphoglycerate mutase-like"/>
    <property type="match status" value="1"/>
</dbReference>
<dbReference type="Pfam" id="PF00328">
    <property type="entry name" value="His_Phos_2"/>
    <property type="match status" value="1"/>
</dbReference>
<dbReference type="InterPro" id="IPR000560">
    <property type="entry name" value="His_Pase_clade-2"/>
</dbReference>
<dbReference type="Gene3D" id="3.40.50.1240">
    <property type="entry name" value="Phosphoglycerate mutase-like"/>
    <property type="match status" value="1"/>
</dbReference>
<organism evidence="5 6">
    <name type="scientific">Ditylenchus dipsaci</name>
    <dbReference type="NCBI Taxonomy" id="166011"/>
    <lineage>
        <taxon>Eukaryota</taxon>
        <taxon>Metazoa</taxon>
        <taxon>Ecdysozoa</taxon>
        <taxon>Nematoda</taxon>
        <taxon>Chromadorea</taxon>
        <taxon>Rhabditida</taxon>
        <taxon>Tylenchina</taxon>
        <taxon>Tylenchomorpha</taxon>
        <taxon>Sphaerularioidea</taxon>
        <taxon>Anguinidae</taxon>
        <taxon>Anguininae</taxon>
        <taxon>Ditylenchus</taxon>
    </lineage>
</organism>